<evidence type="ECO:0000313" key="1">
    <source>
        <dbReference type="EMBL" id="MBH0228758.1"/>
    </source>
</evidence>
<dbReference type="RefSeq" id="WP_197315406.1">
    <property type="nucleotide sequence ID" value="NZ_JADZSC010000001.1"/>
</dbReference>
<dbReference type="AlphaFoldDB" id="A0A931HSV9"/>
<proteinExistence type="predicted"/>
<accession>A0A931HSV9</accession>
<comment type="caution">
    <text evidence="1">The sequence shown here is derived from an EMBL/GenBank/DDBJ whole genome shotgun (WGS) entry which is preliminary data.</text>
</comment>
<dbReference type="Proteomes" id="UP000614490">
    <property type="component" value="Unassembled WGS sequence"/>
</dbReference>
<keyword evidence="2" id="KW-1185">Reference proteome</keyword>
<gene>
    <name evidence="1" type="ORF">H0267_00915</name>
</gene>
<evidence type="ECO:0000313" key="2">
    <source>
        <dbReference type="Proteomes" id="UP000614490"/>
    </source>
</evidence>
<name>A0A931HSV9_9BACI</name>
<reference evidence="1 2" key="1">
    <citation type="journal article" date="2005" name="Int. J. Syst. Evol. Microbiol.">
        <title>Halobacillus yeomjeoni sp. nov., isolated from a marine solar saltern in Korea.</title>
        <authorList>
            <person name="Yoon J.H."/>
            <person name="Kang S.J."/>
            <person name="Lee C.H."/>
            <person name="Oh H.W."/>
            <person name="Oh T.K."/>
        </authorList>
    </citation>
    <scope>NUCLEOTIDE SEQUENCE [LARGE SCALE GENOMIC DNA]</scope>
    <source>
        <strain evidence="1 2">KCTC 3957</strain>
    </source>
</reference>
<organism evidence="1 2">
    <name type="scientific">Halobacillus yeomjeoni</name>
    <dbReference type="NCBI Taxonomy" id="311194"/>
    <lineage>
        <taxon>Bacteria</taxon>
        <taxon>Bacillati</taxon>
        <taxon>Bacillota</taxon>
        <taxon>Bacilli</taxon>
        <taxon>Bacillales</taxon>
        <taxon>Bacillaceae</taxon>
        <taxon>Halobacillus</taxon>
    </lineage>
</organism>
<protein>
    <submittedName>
        <fullName evidence="1">Uncharacterized protein</fullName>
    </submittedName>
</protein>
<dbReference type="EMBL" id="JADZSC010000001">
    <property type="protein sequence ID" value="MBH0228758.1"/>
    <property type="molecule type" value="Genomic_DNA"/>
</dbReference>
<sequence length="365" mass="42774">MIKRILGVIFILLFFILLFYPFLSWQFDSKKALSVAVMDKTVPQNDYREHKGLYWVLDHKKVRDPSGESYQLESDYYGYDPEEYQGDESFEIPDPVDLIYVADTYGVYDKDLQGNPLGERSELLYGGLTIYEWNQIMMNKTDENTLIVEFNSLASPTNPSVRKLVEKNLGITWTGWIGRYFKELDDGEVPVWLRENWERQHDQEWKFKGRGLAFVNDRDYVIVLPSEDVHDKVQFKWEKEARSLYPDAVDGEYGYWFDIIQPTEEVDVEARYELAISPKAEELLEDNGIPASFPAILHNKERKTYYFAGDYADVGEDYYARWSMPSWYKHVNSFFNADDAFFWKVYAPLMKSIIDAQSSVGESDV</sequence>